<protein>
    <recommendedName>
        <fullName evidence="4">Metallopeptidase</fullName>
    </recommendedName>
</protein>
<feature type="signal peptide" evidence="1">
    <location>
        <begin position="1"/>
        <end position="19"/>
    </location>
</feature>
<evidence type="ECO:0000313" key="2">
    <source>
        <dbReference type="EMBL" id="KIZ32810.1"/>
    </source>
</evidence>
<comment type="caution">
    <text evidence="2">The sequence shown here is derived from an EMBL/GenBank/DDBJ whole genome shotgun (WGS) entry which is preliminary data.</text>
</comment>
<dbReference type="AlphaFoldDB" id="A0A0D7DX97"/>
<evidence type="ECO:0000256" key="1">
    <source>
        <dbReference type="SAM" id="SignalP"/>
    </source>
</evidence>
<dbReference type="PATRIC" id="fig|316.110.peg.3251"/>
<dbReference type="EMBL" id="JXXD01000320">
    <property type="protein sequence ID" value="KIZ32810.1"/>
    <property type="molecule type" value="Genomic_DNA"/>
</dbReference>
<sequence>MKRFAQVLLLLPLLAQAQAQPGETAPELSVDEVRFTVANSEFTLMHEMGHLLISELQLPVLGREEDAADQLGFMGLFLLQREQHRDDFYAKLMDVADYWRLEWQSAERDGSPVPVWDSHALDAQRFYNIACLAYGSDPDRLDWVLEVSGLPVERALYCPEEYEQAARAVQWFREHLGRSDEGPARHRIQVIYDTPPGHLPGGAELLEKIRASGELEAVAAKASDAFELPRDLTLRMSTCGAPDAWFNRISGELTLCYERIAYFRTLARELPKLRAGESPASH</sequence>
<evidence type="ECO:0000313" key="3">
    <source>
        <dbReference type="Proteomes" id="UP000032439"/>
    </source>
</evidence>
<feature type="chain" id="PRO_5002319004" description="Metallopeptidase" evidence="1">
    <location>
        <begin position="20"/>
        <end position="282"/>
    </location>
</feature>
<dbReference type="Pfam" id="PF14247">
    <property type="entry name" value="DUF4344"/>
    <property type="match status" value="2"/>
</dbReference>
<dbReference type="Proteomes" id="UP000032439">
    <property type="component" value="Unassembled WGS sequence"/>
</dbReference>
<gene>
    <name evidence="2" type="ORF">LO50_22840</name>
</gene>
<keyword evidence="1" id="KW-0732">Signal</keyword>
<accession>A0A0D7DX97</accession>
<name>A0A0D7DX97_STUST</name>
<reference evidence="2 3" key="1">
    <citation type="submission" date="2014-11" db="EMBL/GenBank/DDBJ databases">
        <title>Genomics and ecophysiology of heterotrophic nitrogen fixing bacteria isolated from estuarine surface water.</title>
        <authorList>
            <person name="Bentzon-Tilia M."/>
            <person name="Severin I."/>
            <person name="Hansen L.H."/>
            <person name="Riemann L."/>
        </authorList>
    </citation>
    <scope>NUCLEOTIDE SEQUENCE [LARGE SCALE GENOMIC DNA]</scope>
    <source>
        <strain evidence="2 3">BAL361</strain>
    </source>
</reference>
<dbReference type="RefSeq" id="WP_003298208.1">
    <property type="nucleotide sequence ID" value="NZ_JAMOHO010000048.1"/>
</dbReference>
<evidence type="ECO:0008006" key="4">
    <source>
        <dbReference type="Google" id="ProtNLM"/>
    </source>
</evidence>
<organism evidence="2 3">
    <name type="scientific">Stutzerimonas stutzeri</name>
    <name type="common">Pseudomonas stutzeri</name>
    <dbReference type="NCBI Taxonomy" id="316"/>
    <lineage>
        <taxon>Bacteria</taxon>
        <taxon>Pseudomonadati</taxon>
        <taxon>Pseudomonadota</taxon>
        <taxon>Gammaproteobacteria</taxon>
        <taxon>Pseudomonadales</taxon>
        <taxon>Pseudomonadaceae</taxon>
        <taxon>Stutzerimonas</taxon>
    </lineage>
</organism>
<dbReference type="InterPro" id="IPR025644">
    <property type="entry name" value="DUF4344"/>
</dbReference>
<proteinExistence type="predicted"/>